<dbReference type="SUPFAM" id="SSF57850">
    <property type="entry name" value="RING/U-box"/>
    <property type="match status" value="1"/>
</dbReference>
<evidence type="ECO:0000256" key="5">
    <source>
        <dbReference type="SAM" id="MobiDB-lite"/>
    </source>
</evidence>
<dbReference type="InterPro" id="IPR001841">
    <property type="entry name" value="Znf_RING"/>
</dbReference>
<dbReference type="PROSITE" id="PS50089">
    <property type="entry name" value="ZF_RING_2"/>
    <property type="match status" value="1"/>
</dbReference>
<dbReference type="GO" id="GO:0008270">
    <property type="term" value="F:zinc ion binding"/>
    <property type="evidence" value="ECO:0007669"/>
    <property type="project" value="UniProtKB-KW"/>
</dbReference>
<keyword evidence="1 3" id="KW-0479">Metal-binding</keyword>
<evidence type="ECO:0000256" key="3">
    <source>
        <dbReference type="PROSITE-ProRule" id="PRU00175"/>
    </source>
</evidence>
<keyword evidence="2" id="KW-0862">Zinc</keyword>
<reference evidence="7" key="1">
    <citation type="journal article" date="2011" name="Genome Res.">
        <title>Deep small RNA sequencing from the nematode Ascaris reveals conservation, functional diversification, and novel developmental profiles.</title>
        <authorList>
            <person name="Wang J."/>
            <person name="Czech B."/>
            <person name="Crunk A."/>
            <person name="Wallace A."/>
            <person name="Mitreva M."/>
            <person name="Hannon G.J."/>
            <person name="Davis R.E."/>
        </authorList>
    </citation>
    <scope>NUCLEOTIDE SEQUENCE</scope>
</reference>
<feature type="compositionally biased region" description="Polar residues" evidence="5">
    <location>
        <begin position="429"/>
        <end position="443"/>
    </location>
</feature>
<dbReference type="EMBL" id="JI171434">
    <property type="protein sequence ID" value="ADY45189.1"/>
    <property type="molecule type" value="mRNA"/>
</dbReference>
<feature type="coiled-coil region" evidence="4">
    <location>
        <begin position="79"/>
        <end position="161"/>
    </location>
</feature>
<dbReference type="InterPro" id="IPR052639">
    <property type="entry name" value="TRAIP_ubiq-protein_ligase"/>
</dbReference>
<keyword evidence="1 3" id="KW-0863">Zinc-finger</keyword>
<evidence type="ECO:0000313" key="7">
    <source>
        <dbReference type="EMBL" id="ADY45189.1"/>
    </source>
</evidence>
<dbReference type="GO" id="GO:0016567">
    <property type="term" value="P:protein ubiquitination"/>
    <property type="evidence" value="ECO:0007669"/>
    <property type="project" value="TreeGrafter"/>
</dbReference>
<dbReference type="PANTHER" id="PTHR46569:SF1">
    <property type="entry name" value="E3 UBIQUITIN-PROTEIN LIGASE RFWD3-RELATED"/>
    <property type="match status" value="1"/>
</dbReference>
<protein>
    <submittedName>
        <fullName evidence="7">TRAF-interacting protein</fullName>
    </submittedName>
</protein>
<proteinExistence type="evidence at transcript level"/>
<dbReference type="GO" id="GO:0005634">
    <property type="term" value="C:nucleus"/>
    <property type="evidence" value="ECO:0007669"/>
    <property type="project" value="TreeGrafter"/>
</dbReference>
<feature type="region of interest" description="Disordered" evidence="5">
    <location>
        <begin position="366"/>
        <end position="409"/>
    </location>
</feature>
<dbReference type="GO" id="GO:0031297">
    <property type="term" value="P:replication fork processing"/>
    <property type="evidence" value="ECO:0007669"/>
    <property type="project" value="TreeGrafter"/>
</dbReference>
<dbReference type="AlphaFoldDB" id="F1L4Y5"/>
<feature type="region of interest" description="Disordered" evidence="5">
    <location>
        <begin position="319"/>
        <end position="345"/>
    </location>
</feature>
<dbReference type="GO" id="GO:0090734">
    <property type="term" value="C:site of DNA damage"/>
    <property type="evidence" value="ECO:0007669"/>
    <property type="project" value="TreeGrafter"/>
</dbReference>
<evidence type="ECO:0000256" key="1">
    <source>
        <dbReference type="ARBA" id="ARBA00022771"/>
    </source>
</evidence>
<keyword evidence="4" id="KW-0175">Coiled coil</keyword>
<accession>F1L4Y5</accession>
<sequence length="443" mass="50430">MASDDSRCPICLSLFITGRISALLCGHTFHLECILQWLQTSKTCPECRAKTSERYIVKQLYFHCGESTQIADVSQLSDKEALECRLEQAQAELEREREKHSKVQADFAVLEKEKARITALYEREKEKRRSMTAQIGKMRHLEMLLHDQQHLQAEIEKYQNRLKASDLYSVLSSSSGDVPLAKIDEYLKDSGDPDASKFLELVRRQLEETKRKLQHTREQLDTSQKLNCDLKLKLNKHKNLNVALKEELELLRGNKSQTPYNPKLKNIIDYSPERRASLGFELDDSADMFLTSVIDSAYKARNKPTYRARLASAQSIHASGLIFDDEQPSTSKPKGGDEEDGECSKMTDLSEVKVPEVVMRRAFMGSPKKKSNGMGGTTWKFPKPSAVPASKRPMQSTKSQQLKRIRSNAELSEKRISDFFKKSSRPVERSTSSLSNMTITIDD</sequence>
<dbReference type="InterPro" id="IPR013083">
    <property type="entry name" value="Znf_RING/FYVE/PHD"/>
</dbReference>
<feature type="domain" description="RING-type" evidence="6">
    <location>
        <begin position="8"/>
        <end position="48"/>
    </location>
</feature>
<evidence type="ECO:0000259" key="6">
    <source>
        <dbReference type="PROSITE" id="PS50089"/>
    </source>
</evidence>
<dbReference type="Gene3D" id="3.30.40.10">
    <property type="entry name" value="Zinc/RING finger domain, C3HC4 (zinc finger)"/>
    <property type="match status" value="1"/>
</dbReference>
<name>F1L4Y5_ASCSU</name>
<feature type="coiled-coil region" evidence="4">
    <location>
        <begin position="199"/>
        <end position="254"/>
    </location>
</feature>
<evidence type="ECO:0000256" key="2">
    <source>
        <dbReference type="ARBA" id="ARBA00022833"/>
    </source>
</evidence>
<organism evidence="7">
    <name type="scientific">Ascaris suum</name>
    <name type="common">Pig roundworm</name>
    <name type="synonym">Ascaris lumbricoides</name>
    <dbReference type="NCBI Taxonomy" id="6253"/>
    <lineage>
        <taxon>Eukaryota</taxon>
        <taxon>Metazoa</taxon>
        <taxon>Ecdysozoa</taxon>
        <taxon>Nematoda</taxon>
        <taxon>Chromadorea</taxon>
        <taxon>Rhabditida</taxon>
        <taxon>Spirurina</taxon>
        <taxon>Ascaridomorpha</taxon>
        <taxon>Ascaridoidea</taxon>
        <taxon>Ascarididae</taxon>
        <taxon>Ascaris</taxon>
    </lineage>
</organism>
<evidence type="ECO:0000256" key="4">
    <source>
        <dbReference type="SAM" id="Coils"/>
    </source>
</evidence>
<dbReference type="SMART" id="SM00184">
    <property type="entry name" value="RING"/>
    <property type="match status" value="1"/>
</dbReference>
<dbReference type="Pfam" id="PF13639">
    <property type="entry name" value="zf-RING_2"/>
    <property type="match status" value="1"/>
</dbReference>
<dbReference type="GO" id="GO:0061630">
    <property type="term" value="F:ubiquitin protein ligase activity"/>
    <property type="evidence" value="ECO:0007669"/>
    <property type="project" value="TreeGrafter"/>
</dbReference>
<feature type="region of interest" description="Disordered" evidence="5">
    <location>
        <begin position="421"/>
        <end position="443"/>
    </location>
</feature>
<dbReference type="PANTHER" id="PTHR46569">
    <property type="entry name" value="E3 UBIQUITIN-PROTEIN LIGASE TRAIP"/>
    <property type="match status" value="1"/>
</dbReference>